<proteinExistence type="predicted"/>
<dbReference type="AlphaFoldDB" id="A0A644ZPY3"/>
<name>A0A644ZPY3_9ZZZZ</name>
<dbReference type="EMBL" id="VSSQ01009953">
    <property type="protein sequence ID" value="MPM43039.1"/>
    <property type="molecule type" value="Genomic_DNA"/>
</dbReference>
<sequence length="51" mass="5620">MLLLVPYDLGERIVPVAVFEGDVLGILLRLGLFDVLEVDILVDVVQRILTG</sequence>
<reference evidence="1" key="1">
    <citation type="submission" date="2019-08" db="EMBL/GenBank/DDBJ databases">
        <authorList>
            <person name="Kucharzyk K."/>
            <person name="Murdoch R.W."/>
            <person name="Higgins S."/>
            <person name="Loffler F."/>
        </authorList>
    </citation>
    <scope>NUCLEOTIDE SEQUENCE</scope>
</reference>
<gene>
    <name evidence="1" type="ORF">SDC9_89712</name>
</gene>
<evidence type="ECO:0000313" key="1">
    <source>
        <dbReference type="EMBL" id="MPM43039.1"/>
    </source>
</evidence>
<protein>
    <submittedName>
        <fullName evidence="1">Uncharacterized protein</fullName>
    </submittedName>
</protein>
<comment type="caution">
    <text evidence="1">The sequence shown here is derived from an EMBL/GenBank/DDBJ whole genome shotgun (WGS) entry which is preliminary data.</text>
</comment>
<organism evidence="1">
    <name type="scientific">bioreactor metagenome</name>
    <dbReference type="NCBI Taxonomy" id="1076179"/>
    <lineage>
        <taxon>unclassified sequences</taxon>
        <taxon>metagenomes</taxon>
        <taxon>ecological metagenomes</taxon>
    </lineage>
</organism>
<accession>A0A644ZPY3</accession>